<gene>
    <name evidence="3" type="ORF">SAMN05216193_111170</name>
</gene>
<keyword evidence="1" id="KW-0732">Signal</keyword>
<protein>
    <submittedName>
        <fullName evidence="3">Uncharacterized conserved protein</fullName>
    </submittedName>
</protein>
<dbReference type="PANTHER" id="PTHR36509">
    <property type="entry name" value="BLL3101 PROTEIN"/>
    <property type="match status" value="1"/>
</dbReference>
<feature type="chain" id="PRO_5017452406" evidence="1">
    <location>
        <begin position="26"/>
        <end position="482"/>
    </location>
</feature>
<dbReference type="EMBL" id="FNIJ01000011">
    <property type="protein sequence ID" value="SDO46066.1"/>
    <property type="molecule type" value="Genomic_DNA"/>
</dbReference>
<dbReference type="InterPro" id="IPR000595">
    <property type="entry name" value="cNMP-bd_dom"/>
</dbReference>
<organism evidence="3 4">
    <name type="scientific">Pseudomonas jinjuensis</name>
    <dbReference type="NCBI Taxonomy" id="198616"/>
    <lineage>
        <taxon>Bacteria</taxon>
        <taxon>Pseudomonadati</taxon>
        <taxon>Pseudomonadota</taxon>
        <taxon>Gammaproteobacteria</taxon>
        <taxon>Pseudomonadales</taxon>
        <taxon>Pseudomonadaceae</taxon>
        <taxon>Pseudomonas</taxon>
    </lineage>
</organism>
<reference evidence="4" key="1">
    <citation type="submission" date="2016-10" db="EMBL/GenBank/DDBJ databases">
        <authorList>
            <person name="Varghese N."/>
            <person name="Submissions S."/>
        </authorList>
    </citation>
    <scope>NUCLEOTIDE SEQUENCE [LARGE SCALE GENOMIC DNA]</scope>
    <source>
        <strain evidence="4">JCM 21621</strain>
    </source>
</reference>
<feature type="signal peptide" evidence="1">
    <location>
        <begin position="1"/>
        <end position="25"/>
    </location>
</feature>
<evidence type="ECO:0000313" key="4">
    <source>
        <dbReference type="Proteomes" id="UP000242957"/>
    </source>
</evidence>
<dbReference type="Gene3D" id="2.60.40.1610">
    <property type="entry name" value="Domain of unknown function DUF1254"/>
    <property type="match status" value="1"/>
</dbReference>
<accession>A0A1H0JQN2</accession>
<dbReference type="InterPro" id="IPR010621">
    <property type="entry name" value="DUF1214"/>
</dbReference>
<dbReference type="Pfam" id="PF06742">
    <property type="entry name" value="DUF1214"/>
    <property type="match status" value="1"/>
</dbReference>
<evidence type="ECO:0000256" key="1">
    <source>
        <dbReference type="SAM" id="SignalP"/>
    </source>
</evidence>
<dbReference type="InterPro" id="IPR037049">
    <property type="entry name" value="DUF1214_C_sf"/>
</dbReference>
<dbReference type="PROSITE" id="PS50042">
    <property type="entry name" value="CNMP_BINDING_3"/>
    <property type="match status" value="1"/>
</dbReference>
<sequence>MLRKWLATFHAVAILAIATLPVAVAQDQGKPATMSPAAQAQAISEEEIQAIAKDAYVYAYPLVLTHLTLQQLSNFAEPNESVRGPANRFYHARGFPDPSRKTVIRPNVDTLYSAAVLDLKAEPVVLSVPATDRYFHLPILSLWTDVFAVPGTRTTGRNTARDFLVVGPQWHGIVPAGLEVIKSPTRYAWIIGRTQTNGVADYAKAHAIQDTFKLVPLSAWGNGTYVAPKGQVDPTIDMKTPPPAQVKKMDAATFFGRFAELLKDNPPNPNDYPMIHRLERAGFTVGQSFNLAAAPASVRQAFERGFADGMAQVATEGRKAAGIGGQGWIYTTRAGAYGVDYNYRAAVANFGLGMNLPQDAIYPSLAKDSEGQQLDGNNRYVLHFEKGKLPPVDAFWSVTAYDTDGYFIPNPLKRQAIGDRDKLASNADGSLDLYIQAESPGADKEANWLPVDKAPFNLLMRLYSPRGEIVDGSWTPPAVVRQ</sequence>
<evidence type="ECO:0000259" key="2">
    <source>
        <dbReference type="PROSITE" id="PS50042"/>
    </source>
</evidence>
<dbReference type="PANTHER" id="PTHR36509:SF2">
    <property type="entry name" value="BLL3101 PROTEIN"/>
    <property type="match status" value="1"/>
</dbReference>
<dbReference type="AlphaFoldDB" id="A0A1H0JQN2"/>
<keyword evidence="4" id="KW-1185">Reference proteome</keyword>
<dbReference type="SUPFAM" id="SSF160935">
    <property type="entry name" value="VPA0735-like"/>
    <property type="match status" value="1"/>
</dbReference>
<evidence type="ECO:0000313" key="3">
    <source>
        <dbReference type="EMBL" id="SDO46066.1"/>
    </source>
</evidence>
<dbReference type="STRING" id="198616.SAMN05216193_111170"/>
<proteinExistence type="predicted"/>
<dbReference type="InterPro" id="IPR010679">
    <property type="entry name" value="DUF1254"/>
</dbReference>
<dbReference type="Pfam" id="PF06863">
    <property type="entry name" value="DUF1254"/>
    <property type="match status" value="1"/>
</dbReference>
<dbReference type="Gene3D" id="2.60.120.600">
    <property type="entry name" value="Domain of unknown function DUF1214, C-terminal domain"/>
    <property type="match status" value="1"/>
</dbReference>
<name>A0A1H0JQN2_9PSED</name>
<dbReference type="RefSeq" id="WP_217633616.1">
    <property type="nucleotide sequence ID" value="NZ_FNIJ01000011.1"/>
</dbReference>
<dbReference type="InterPro" id="IPR037050">
    <property type="entry name" value="DUF1254_sf"/>
</dbReference>
<dbReference type="Proteomes" id="UP000242957">
    <property type="component" value="Unassembled WGS sequence"/>
</dbReference>
<feature type="domain" description="Cyclic nucleotide-binding" evidence="2">
    <location>
        <begin position="221"/>
        <end position="266"/>
    </location>
</feature>